<dbReference type="Proteomes" id="UP000515789">
    <property type="component" value="Chromosome"/>
</dbReference>
<sequence>MTGIRINQHDMEIKEYNGQRVITFKDVDMVHERPEGTANKRFYDNKKHFIEGEDFYKLSHFDSLISEKRVLKIPHRGLIVLTESGYLMLVKSFTDNLAWEVQRQLVKSYFRVKEIETKPKGRLVVDIPENAEAQLAITDMKACLSAIDVSLNLINRYQSEETYKHIRYTLEHMTLELRRKTMDLIEVQPKLVQK</sequence>
<dbReference type="EMBL" id="CP039126">
    <property type="protein sequence ID" value="QMW80665.1"/>
    <property type="molecule type" value="Genomic_DNA"/>
</dbReference>
<dbReference type="RefSeq" id="WP_018596648.1">
    <property type="nucleotide sequence ID" value="NZ_CABLBP010000031.1"/>
</dbReference>
<dbReference type="InterPro" id="IPR018873">
    <property type="entry name" value="KilA-N_DNA-bd_domain"/>
</dbReference>
<evidence type="ECO:0000313" key="3">
    <source>
        <dbReference type="Proteomes" id="UP000515789"/>
    </source>
</evidence>
<evidence type="ECO:0000313" key="2">
    <source>
        <dbReference type="EMBL" id="QMW80665.1"/>
    </source>
</evidence>
<feature type="domain" description="KilA-N DNA-binding" evidence="1">
    <location>
        <begin position="12"/>
        <end position="92"/>
    </location>
</feature>
<evidence type="ECO:0000259" key="1">
    <source>
        <dbReference type="Pfam" id="PF10543"/>
    </source>
</evidence>
<organism evidence="2 3">
    <name type="scientific">Blautia producta</name>
    <dbReference type="NCBI Taxonomy" id="33035"/>
    <lineage>
        <taxon>Bacteria</taxon>
        <taxon>Bacillati</taxon>
        <taxon>Bacillota</taxon>
        <taxon>Clostridia</taxon>
        <taxon>Lachnospirales</taxon>
        <taxon>Lachnospiraceae</taxon>
        <taxon>Blautia</taxon>
    </lineage>
</organism>
<protein>
    <submittedName>
        <fullName evidence="2">ORF6N domain-containing protein</fullName>
    </submittedName>
</protein>
<accession>A0A7G5N1C2</accession>
<reference evidence="2 3" key="1">
    <citation type="submission" date="2019-04" db="EMBL/GenBank/DDBJ databases">
        <authorList>
            <person name="Schori C."/>
            <person name="Ahrens C."/>
        </authorList>
    </citation>
    <scope>NUCLEOTIDE SEQUENCE [LARGE SCALE GENOMIC DNA]</scope>
    <source>
        <strain evidence="2 3">DSM 2950</strain>
    </source>
</reference>
<dbReference type="AlphaFoldDB" id="A0A7G5N1C2"/>
<name>A0A7G5N1C2_9FIRM</name>
<dbReference type="Pfam" id="PF10543">
    <property type="entry name" value="ORF6N"/>
    <property type="match status" value="1"/>
</dbReference>
<gene>
    <name evidence="2" type="ORF">E5259_25485</name>
</gene>
<proteinExistence type="predicted"/>
<dbReference type="GeneID" id="75053864"/>